<keyword evidence="3" id="KW-1185">Reference proteome</keyword>
<dbReference type="Proteomes" id="UP000653644">
    <property type="component" value="Unassembled WGS sequence"/>
</dbReference>
<dbReference type="EMBL" id="BMVN01000026">
    <property type="protein sequence ID" value="GHA48199.1"/>
    <property type="molecule type" value="Genomic_DNA"/>
</dbReference>
<evidence type="ECO:0000256" key="1">
    <source>
        <dbReference type="SAM" id="MobiDB-lite"/>
    </source>
</evidence>
<feature type="compositionally biased region" description="Basic and acidic residues" evidence="1">
    <location>
        <begin position="1"/>
        <end position="13"/>
    </location>
</feature>
<proteinExistence type="predicted"/>
<accession>A0ABQ3D2J9</accession>
<feature type="region of interest" description="Disordered" evidence="1">
    <location>
        <begin position="1"/>
        <end position="74"/>
    </location>
</feature>
<evidence type="ECO:0000313" key="2">
    <source>
        <dbReference type="EMBL" id="GHA48199.1"/>
    </source>
</evidence>
<evidence type="ECO:0000313" key="3">
    <source>
        <dbReference type="Proteomes" id="UP000653644"/>
    </source>
</evidence>
<comment type="caution">
    <text evidence="2">The sequence shown here is derived from an EMBL/GenBank/DDBJ whole genome shotgun (WGS) entry which is preliminary data.</text>
</comment>
<sequence length="74" mass="7695">MADSETHRTDKGRAGVVSAQLSRAASAATAGITAKASRVCRMSAARSCRRLPPDPTWSQSWEPPPSTASSAPVV</sequence>
<reference evidence="3" key="1">
    <citation type="journal article" date="2019" name="Int. J. Syst. Evol. Microbiol.">
        <title>The Global Catalogue of Microorganisms (GCM) 10K type strain sequencing project: providing services to taxonomists for standard genome sequencing and annotation.</title>
        <authorList>
            <consortium name="The Broad Institute Genomics Platform"/>
            <consortium name="The Broad Institute Genome Sequencing Center for Infectious Disease"/>
            <person name="Wu L."/>
            <person name="Ma J."/>
        </authorList>
    </citation>
    <scope>NUCLEOTIDE SEQUENCE [LARGE SCALE GENOMIC DNA]</scope>
    <source>
        <strain evidence="3">JCM 4733</strain>
    </source>
</reference>
<feature type="compositionally biased region" description="Low complexity" evidence="1">
    <location>
        <begin position="18"/>
        <end position="37"/>
    </location>
</feature>
<organism evidence="2 3">
    <name type="scientific">Streptomyces canarius</name>
    <dbReference type="NCBI Taxonomy" id="285453"/>
    <lineage>
        <taxon>Bacteria</taxon>
        <taxon>Bacillati</taxon>
        <taxon>Actinomycetota</taxon>
        <taxon>Actinomycetes</taxon>
        <taxon>Kitasatosporales</taxon>
        <taxon>Streptomycetaceae</taxon>
        <taxon>Streptomyces</taxon>
    </lineage>
</organism>
<protein>
    <submittedName>
        <fullName evidence="2">Uncharacterized protein</fullName>
    </submittedName>
</protein>
<gene>
    <name evidence="2" type="ORF">GCM10010345_60890</name>
</gene>
<name>A0ABQ3D2J9_9ACTN</name>